<evidence type="ECO:0000313" key="4">
    <source>
        <dbReference type="Proteomes" id="UP000663918"/>
    </source>
</evidence>
<organism evidence="3 4">
    <name type="scientific">Brevundimonas goettingensis</name>
    <dbReference type="NCBI Taxonomy" id="2774190"/>
    <lineage>
        <taxon>Bacteria</taxon>
        <taxon>Pseudomonadati</taxon>
        <taxon>Pseudomonadota</taxon>
        <taxon>Alphaproteobacteria</taxon>
        <taxon>Caulobacterales</taxon>
        <taxon>Caulobacteraceae</taxon>
        <taxon>Brevundimonas</taxon>
    </lineage>
</organism>
<dbReference type="AlphaFoldDB" id="A0A975C1D5"/>
<dbReference type="EMBL" id="CP062222">
    <property type="protein sequence ID" value="QTC91112.1"/>
    <property type="molecule type" value="Genomic_DNA"/>
</dbReference>
<dbReference type="KEGG" id="bgoe:IFJ75_18205"/>
<protein>
    <submittedName>
        <fullName evidence="3">DUF2807 domain-containing protein</fullName>
    </submittedName>
</protein>
<feature type="chain" id="PRO_5037813065" evidence="1">
    <location>
        <begin position="22"/>
        <end position="262"/>
    </location>
</feature>
<keyword evidence="1" id="KW-0732">Signal</keyword>
<proteinExistence type="predicted"/>
<sequence length="262" mass="27255">MIRTLLVIAGAAFVLALASMAGGVAIGGRDMAAHGWNWTFPGHGDGGDLTITRQDGTQAAEVTRTLAWTGGDKLVVDLSADVEYVQGDTPGITVRGPADRVDKVRIEGDRLVWADDSESHHGERIVFGRRANGKGIWVDSGEVHIVVTAPAVHIFDLRGSSDLTVKSYDQPTLTIDSSGSGDFSFSGVTKALDLTMTGSGDGDLENLLTTDANIEISASGDARVAPTGAVVADLSGSGDLELLTPPATLRQSITGSGDVRQE</sequence>
<feature type="domain" description="Putative auto-transporter adhesin head GIN" evidence="2">
    <location>
        <begin position="72"/>
        <end position="242"/>
    </location>
</feature>
<dbReference type="RefSeq" id="WP_207870131.1">
    <property type="nucleotide sequence ID" value="NZ_CP062222.1"/>
</dbReference>
<evidence type="ECO:0000259" key="2">
    <source>
        <dbReference type="Pfam" id="PF10988"/>
    </source>
</evidence>
<feature type="signal peptide" evidence="1">
    <location>
        <begin position="1"/>
        <end position="21"/>
    </location>
</feature>
<dbReference type="Gene3D" id="2.160.20.120">
    <property type="match status" value="1"/>
</dbReference>
<gene>
    <name evidence="3" type="ORF">IFJ75_18205</name>
</gene>
<keyword evidence="4" id="KW-1185">Reference proteome</keyword>
<dbReference type="Pfam" id="PF10988">
    <property type="entry name" value="DUF2807"/>
    <property type="match status" value="1"/>
</dbReference>
<accession>A0A975C1D5</accession>
<dbReference type="Proteomes" id="UP000663918">
    <property type="component" value="Chromosome"/>
</dbReference>
<dbReference type="InterPro" id="IPR021255">
    <property type="entry name" value="DUF2807"/>
</dbReference>
<reference evidence="3" key="1">
    <citation type="submission" date="2020-09" db="EMBL/GenBank/DDBJ databases">
        <title>Brevundimonas sp. LVF2 isolated from a puddle in Goettingen, Germany.</title>
        <authorList>
            <person name="Friedrich I."/>
            <person name="Klassen A."/>
            <person name="Hannes N."/>
            <person name="Schneider D."/>
            <person name="Hertel R."/>
            <person name="Daniel R."/>
        </authorList>
    </citation>
    <scope>NUCLEOTIDE SEQUENCE</scope>
    <source>
        <strain evidence="3">LVF2</strain>
    </source>
</reference>
<evidence type="ECO:0000313" key="3">
    <source>
        <dbReference type="EMBL" id="QTC91112.1"/>
    </source>
</evidence>
<name>A0A975C1D5_9CAUL</name>
<evidence type="ECO:0000256" key="1">
    <source>
        <dbReference type="SAM" id="SignalP"/>
    </source>
</evidence>